<dbReference type="SUPFAM" id="SSF52540">
    <property type="entry name" value="P-loop containing nucleoside triphosphate hydrolases"/>
    <property type="match status" value="1"/>
</dbReference>
<protein>
    <recommendedName>
        <fullName evidence="1">AAA+ ATPase domain-containing protein</fullName>
    </recommendedName>
</protein>
<evidence type="ECO:0000313" key="2">
    <source>
        <dbReference type="EMBL" id="TWU48491.1"/>
    </source>
</evidence>
<evidence type="ECO:0000313" key="3">
    <source>
        <dbReference type="Proteomes" id="UP000318288"/>
    </source>
</evidence>
<proteinExistence type="predicted"/>
<accession>A0A5C6ELM2</accession>
<dbReference type="RefSeq" id="WP_146459861.1">
    <property type="nucleotide sequence ID" value="NZ_SJPW01000006.1"/>
</dbReference>
<evidence type="ECO:0000259" key="1">
    <source>
        <dbReference type="SMART" id="SM00382"/>
    </source>
</evidence>
<feature type="domain" description="AAA+ ATPase" evidence="1">
    <location>
        <begin position="52"/>
        <end position="192"/>
    </location>
</feature>
<dbReference type="InterPro" id="IPR003593">
    <property type="entry name" value="AAA+_ATPase"/>
</dbReference>
<dbReference type="AlphaFoldDB" id="A0A5C6ELM2"/>
<dbReference type="Gene3D" id="3.40.50.300">
    <property type="entry name" value="P-loop containing nucleotide triphosphate hydrolases"/>
    <property type="match status" value="1"/>
</dbReference>
<dbReference type="InterPro" id="IPR027417">
    <property type="entry name" value="P-loop_NTPase"/>
</dbReference>
<dbReference type="Proteomes" id="UP000318288">
    <property type="component" value="Unassembled WGS sequence"/>
</dbReference>
<gene>
    <name evidence="2" type="ORF">Poly51_43890</name>
</gene>
<sequence length="229" mass="25778">MFRSNPFCTRFVRPGALAYRFDCGSKDGVKSDVRADNTDEDAFDSIVRYLKSSRVGLIVGPHGSGKSTLLASLDDRCVVDFPKVIRVQLCAGEHPRRFADRWANWQQRRADARTVFVAQSRLMKRGLLVIDGAEMLSRWSWSQLLNQSRRRDQTVLATSHCPLPGCVVLYRTGNSPELIRSLTGDLVAGASKEVADLVIGKLDAYPLTKMTNVRDLWFELYDDVQPLLK</sequence>
<reference evidence="2 3" key="1">
    <citation type="submission" date="2019-02" db="EMBL/GenBank/DDBJ databases">
        <title>Deep-cultivation of Planctomycetes and their phenomic and genomic characterization uncovers novel biology.</title>
        <authorList>
            <person name="Wiegand S."/>
            <person name="Jogler M."/>
            <person name="Boedeker C."/>
            <person name="Pinto D."/>
            <person name="Vollmers J."/>
            <person name="Rivas-Marin E."/>
            <person name="Kohn T."/>
            <person name="Peeters S.H."/>
            <person name="Heuer A."/>
            <person name="Rast P."/>
            <person name="Oberbeckmann S."/>
            <person name="Bunk B."/>
            <person name="Jeske O."/>
            <person name="Meyerdierks A."/>
            <person name="Storesund J.E."/>
            <person name="Kallscheuer N."/>
            <person name="Luecker S."/>
            <person name="Lage O.M."/>
            <person name="Pohl T."/>
            <person name="Merkel B.J."/>
            <person name="Hornburger P."/>
            <person name="Mueller R.-W."/>
            <person name="Bruemmer F."/>
            <person name="Labrenz M."/>
            <person name="Spormann A.M."/>
            <person name="Op Den Camp H."/>
            <person name="Overmann J."/>
            <person name="Amann R."/>
            <person name="Jetten M.S.M."/>
            <person name="Mascher T."/>
            <person name="Medema M.H."/>
            <person name="Devos D.P."/>
            <person name="Kaster A.-K."/>
            <person name="Ovreas L."/>
            <person name="Rohde M."/>
            <person name="Galperin M.Y."/>
            <person name="Jogler C."/>
        </authorList>
    </citation>
    <scope>NUCLEOTIDE SEQUENCE [LARGE SCALE GENOMIC DNA]</scope>
    <source>
        <strain evidence="2 3">Poly51</strain>
    </source>
</reference>
<dbReference type="OrthoDB" id="282562at2"/>
<organism evidence="2 3">
    <name type="scientific">Rubripirellula tenax</name>
    <dbReference type="NCBI Taxonomy" id="2528015"/>
    <lineage>
        <taxon>Bacteria</taxon>
        <taxon>Pseudomonadati</taxon>
        <taxon>Planctomycetota</taxon>
        <taxon>Planctomycetia</taxon>
        <taxon>Pirellulales</taxon>
        <taxon>Pirellulaceae</taxon>
        <taxon>Rubripirellula</taxon>
    </lineage>
</organism>
<dbReference type="EMBL" id="SJPW01000006">
    <property type="protein sequence ID" value="TWU48491.1"/>
    <property type="molecule type" value="Genomic_DNA"/>
</dbReference>
<dbReference type="SMART" id="SM00382">
    <property type="entry name" value="AAA"/>
    <property type="match status" value="1"/>
</dbReference>
<keyword evidence="3" id="KW-1185">Reference proteome</keyword>
<comment type="caution">
    <text evidence="2">The sequence shown here is derived from an EMBL/GenBank/DDBJ whole genome shotgun (WGS) entry which is preliminary data.</text>
</comment>
<name>A0A5C6ELM2_9BACT</name>